<feature type="region of interest" description="Disordered" evidence="1">
    <location>
        <begin position="93"/>
        <end position="118"/>
    </location>
</feature>
<comment type="caution">
    <text evidence="2">The sequence shown here is derived from an EMBL/GenBank/DDBJ whole genome shotgun (WGS) entry which is preliminary data.</text>
</comment>
<evidence type="ECO:0000313" key="4">
    <source>
        <dbReference type="Proteomes" id="UP001228581"/>
    </source>
</evidence>
<dbReference type="Proteomes" id="UP001228581">
    <property type="component" value="Unassembled WGS sequence"/>
</dbReference>
<organism evidence="2 5">
    <name type="scientific">Xanthocytophaga flava</name>
    <dbReference type="NCBI Taxonomy" id="3048013"/>
    <lineage>
        <taxon>Bacteria</taxon>
        <taxon>Pseudomonadati</taxon>
        <taxon>Bacteroidota</taxon>
        <taxon>Cytophagia</taxon>
        <taxon>Cytophagales</taxon>
        <taxon>Rhodocytophagaceae</taxon>
        <taxon>Xanthocytophaga</taxon>
    </lineage>
</organism>
<gene>
    <name evidence="2" type="primary">raiA</name>
    <name evidence="2" type="ORF">QNI16_23105</name>
    <name evidence="3" type="ORF">QNI19_22540</name>
</gene>
<dbReference type="CDD" id="cd00552">
    <property type="entry name" value="RaiA"/>
    <property type="match status" value="1"/>
</dbReference>
<protein>
    <submittedName>
        <fullName evidence="2">Ribosome-associated translation inhibitor RaiA</fullName>
    </submittedName>
</protein>
<evidence type="ECO:0000313" key="2">
    <source>
        <dbReference type="EMBL" id="MDJ1483407.1"/>
    </source>
</evidence>
<evidence type="ECO:0000256" key="1">
    <source>
        <dbReference type="SAM" id="MobiDB-lite"/>
    </source>
</evidence>
<dbReference type="Proteomes" id="UP001241110">
    <property type="component" value="Unassembled WGS sequence"/>
</dbReference>
<dbReference type="InterPro" id="IPR003489">
    <property type="entry name" value="RHF/RaiA"/>
</dbReference>
<dbReference type="EMBL" id="JASJOT010000017">
    <property type="protein sequence ID" value="MDJ1495732.1"/>
    <property type="molecule type" value="Genomic_DNA"/>
</dbReference>
<dbReference type="SUPFAM" id="SSF69754">
    <property type="entry name" value="Ribosome binding protein Y (YfiA homologue)"/>
    <property type="match status" value="1"/>
</dbReference>
<keyword evidence="4" id="KW-1185">Reference proteome</keyword>
<name>A0AAE3U977_9BACT</name>
<sequence length="118" mass="13677">MKLQMQSLHFDADSKLLAFIQKKAEKLDTFFGRIIDGEVILRLEKCDNKENKVFELRINVPGNQFFVKEKASTFEAATDLALETMKSQLRKHKEKLRSHKTDSNGVEDVTNVEVEEEF</sequence>
<accession>A0AAE3U977</accession>
<reference evidence="2 4" key="1">
    <citation type="submission" date="2023-05" db="EMBL/GenBank/DDBJ databases">
        <authorList>
            <person name="Zhang X."/>
        </authorList>
    </citation>
    <scope>NUCLEOTIDE SEQUENCE</scope>
    <source>
        <strain evidence="3 4">DM2B3-1</strain>
        <strain evidence="2">YF14B1</strain>
    </source>
</reference>
<dbReference type="InterPro" id="IPR036567">
    <property type="entry name" value="RHF-like"/>
</dbReference>
<evidence type="ECO:0000313" key="5">
    <source>
        <dbReference type="Proteomes" id="UP001241110"/>
    </source>
</evidence>
<dbReference type="AlphaFoldDB" id="A0AAE3U977"/>
<dbReference type="Gene3D" id="3.30.160.100">
    <property type="entry name" value="Ribosome hibernation promotion factor-like"/>
    <property type="match status" value="1"/>
</dbReference>
<dbReference type="RefSeq" id="WP_313983200.1">
    <property type="nucleotide sequence ID" value="NZ_JASJOS010000011.1"/>
</dbReference>
<dbReference type="NCBIfam" id="TIGR00741">
    <property type="entry name" value="yfiA"/>
    <property type="match status" value="1"/>
</dbReference>
<evidence type="ECO:0000313" key="3">
    <source>
        <dbReference type="EMBL" id="MDJ1495732.1"/>
    </source>
</evidence>
<proteinExistence type="predicted"/>
<dbReference type="EMBL" id="JASJOS010000011">
    <property type="protein sequence ID" value="MDJ1483407.1"/>
    <property type="molecule type" value="Genomic_DNA"/>
</dbReference>
<dbReference type="Pfam" id="PF02482">
    <property type="entry name" value="Ribosomal_S30AE"/>
    <property type="match status" value="1"/>
</dbReference>